<dbReference type="GO" id="GO:0046872">
    <property type="term" value="F:metal ion binding"/>
    <property type="evidence" value="ECO:0007669"/>
    <property type="project" value="UniProtKB-KW"/>
</dbReference>
<dbReference type="AlphaFoldDB" id="A3IS56"/>
<reference evidence="8 9" key="1">
    <citation type="submission" date="2007-03" db="EMBL/GenBank/DDBJ databases">
        <authorList>
            <person name="Stal L."/>
            <person name="Ferriera S."/>
            <person name="Johnson J."/>
            <person name="Kravitz S."/>
            <person name="Beeson K."/>
            <person name="Sutton G."/>
            <person name="Rogers Y.-H."/>
            <person name="Friedman R."/>
            <person name="Frazier M."/>
            <person name="Venter J.C."/>
        </authorList>
    </citation>
    <scope>NUCLEOTIDE SEQUENCE [LARGE SCALE GENOMIC DNA]</scope>
    <source>
        <strain evidence="8 9">CCY0110</strain>
    </source>
</reference>
<dbReference type="PANTHER" id="PTHR23409:SF18">
    <property type="entry name" value="RIBONUCLEOSIDE-DIPHOSPHATE REDUCTASE SUBUNIT M2"/>
    <property type="match status" value="1"/>
</dbReference>
<dbReference type="SUPFAM" id="SSF47240">
    <property type="entry name" value="Ferritin-like"/>
    <property type="match status" value="1"/>
</dbReference>
<evidence type="ECO:0000256" key="5">
    <source>
        <dbReference type="PIRSR" id="PIRSR000355-1"/>
    </source>
</evidence>
<dbReference type="EMBL" id="AAXW01000021">
    <property type="protein sequence ID" value="EAZ90734.1"/>
    <property type="molecule type" value="Genomic_DNA"/>
</dbReference>
<organism evidence="8 9">
    <name type="scientific">Crocosphaera chwakensis CCY0110</name>
    <dbReference type="NCBI Taxonomy" id="391612"/>
    <lineage>
        <taxon>Bacteria</taxon>
        <taxon>Bacillati</taxon>
        <taxon>Cyanobacteriota</taxon>
        <taxon>Cyanophyceae</taxon>
        <taxon>Oscillatoriophycideae</taxon>
        <taxon>Chroococcales</taxon>
        <taxon>Aphanothecaceae</taxon>
        <taxon>Crocosphaera</taxon>
        <taxon>Crocosphaera chwakensis</taxon>
    </lineage>
</organism>
<feature type="region of interest" description="Disordered" evidence="7">
    <location>
        <begin position="1"/>
        <end position="22"/>
    </location>
</feature>
<feature type="binding site" evidence="6">
    <location>
        <position position="122"/>
    </location>
    <ligand>
        <name>Fe cation</name>
        <dbReference type="ChEBI" id="CHEBI:24875"/>
        <label>2</label>
    </ligand>
</feature>
<protein>
    <recommendedName>
        <fullName evidence="4">Ribonucleoside-diphosphate reductase subunit beta</fullName>
        <ecNumber evidence="4">1.17.4.1</ecNumber>
    </recommendedName>
</protein>
<keyword evidence="4" id="KW-0215">Deoxyribonucleotide synthesis</keyword>
<evidence type="ECO:0000256" key="3">
    <source>
        <dbReference type="ARBA" id="ARBA00047754"/>
    </source>
</evidence>
<gene>
    <name evidence="8" type="ORF">CY0110_32340</name>
</gene>
<comment type="function">
    <text evidence="4">Provides the precursors necessary for DNA synthesis. Catalyzes the biosynthesis of deoxyribonucleotides from the corresponding ribonucleotides.</text>
</comment>
<feature type="binding site" evidence="6">
    <location>
        <position position="122"/>
    </location>
    <ligand>
        <name>Fe cation</name>
        <dbReference type="ChEBI" id="CHEBI:24875"/>
        <label>1</label>
    </ligand>
</feature>
<evidence type="ECO:0000313" key="9">
    <source>
        <dbReference type="Proteomes" id="UP000003781"/>
    </source>
</evidence>
<comment type="caution">
    <text evidence="8">The sequence shown here is derived from an EMBL/GenBank/DDBJ whole genome shotgun (WGS) entry which is preliminary data.</text>
</comment>
<dbReference type="UniPathway" id="UPA00326"/>
<comment type="cofactor">
    <cofactor evidence="4 6">
        <name>Fe cation</name>
        <dbReference type="ChEBI" id="CHEBI:24875"/>
    </cofactor>
    <text evidence="4 6">Binds 2 iron ions per subunit.</text>
</comment>
<dbReference type="CDD" id="cd01049">
    <property type="entry name" value="RNRR2"/>
    <property type="match status" value="1"/>
</dbReference>
<evidence type="ECO:0000256" key="4">
    <source>
        <dbReference type="PIRNR" id="PIRNR000355"/>
    </source>
</evidence>
<dbReference type="RefSeq" id="WP_008276213.1">
    <property type="nucleotide sequence ID" value="NZ_AAXW01000021.1"/>
</dbReference>
<dbReference type="InterPro" id="IPR000358">
    <property type="entry name" value="RNR_small_fam"/>
</dbReference>
<dbReference type="GO" id="GO:0009263">
    <property type="term" value="P:deoxyribonucleotide biosynthetic process"/>
    <property type="evidence" value="ECO:0007669"/>
    <property type="project" value="UniProtKB-KW"/>
</dbReference>
<dbReference type="NCBIfam" id="NF007184">
    <property type="entry name" value="PRK09614.1-3"/>
    <property type="match status" value="1"/>
</dbReference>
<comment type="catalytic activity">
    <reaction evidence="3 4">
        <text>a 2'-deoxyribonucleoside 5'-diphosphate + [thioredoxin]-disulfide + H2O = a ribonucleoside 5'-diphosphate + [thioredoxin]-dithiol</text>
        <dbReference type="Rhea" id="RHEA:23252"/>
        <dbReference type="Rhea" id="RHEA-COMP:10698"/>
        <dbReference type="Rhea" id="RHEA-COMP:10700"/>
        <dbReference type="ChEBI" id="CHEBI:15377"/>
        <dbReference type="ChEBI" id="CHEBI:29950"/>
        <dbReference type="ChEBI" id="CHEBI:50058"/>
        <dbReference type="ChEBI" id="CHEBI:57930"/>
        <dbReference type="ChEBI" id="CHEBI:73316"/>
        <dbReference type="EC" id="1.17.4.1"/>
    </reaction>
</comment>
<dbReference type="Proteomes" id="UP000003781">
    <property type="component" value="Unassembled WGS sequence"/>
</dbReference>
<accession>A3IS56</accession>
<evidence type="ECO:0000256" key="7">
    <source>
        <dbReference type="SAM" id="MobiDB-lite"/>
    </source>
</evidence>
<feature type="binding site" evidence="6">
    <location>
        <position position="92"/>
    </location>
    <ligand>
        <name>Fe cation</name>
        <dbReference type="ChEBI" id="CHEBI:24875"/>
        <label>1</label>
    </ligand>
</feature>
<dbReference type="PIRSF" id="PIRSF000355">
    <property type="entry name" value="NrdB"/>
    <property type="match status" value="1"/>
</dbReference>
<feature type="binding site" evidence="6">
    <location>
        <position position="125"/>
    </location>
    <ligand>
        <name>Fe cation</name>
        <dbReference type="ChEBI" id="CHEBI:24875"/>
        <label>1</label>
    </ligand>
</feature>
<comment type="similarity">
    <text evidence="1 4">Belongs to the ribonucleoside diphosphate reductase small chain family.</text>
</comment>
<dbReference type="Gene3D" id="1.10.620.20">
    <property type="entry name" value="Ribonucleotide Reductase, subunit A"/>
    <property type="match status" value="1"/>
</dbReference>
<dbReference type="Pfam" id="PF00268">
    <property type="entry name" value="Ribonuc_red_sm"/>
    <property type="match status" value="1"/>
</dbReference>
<dbReference type="EC" id="1.17.4.1" evidence="4"/>
<feature type="binding site" evidence="6">
    <location>
        <position position="223"/>
    </location>
    <ligand>
        <name>Fe cation</name>
        <dbReference type="ChEBI" id="CHEBI:24875"/>
        <label>2</label>
    </ligand>
</feature>
<feature type="binding site" evidence="6">
    <location>
        <position position="189"/>
    </location>
    <ligand>
        <name>Fe cation</name>
        <dbReference type="ChEBI" id="CHEBI:24875"/>
        <label>2</label>
    </ligand>
</feature>
<dbReference type="PANTHER" id="PTHR23409">
    <property type="entry name" value="RIBONUCLEOSIDE-DIPHOSPHATE REDUCTASE SMALL CHAIN"/>
    <property type="match status" value="1"/>
</dbReference>
<name>A3IS56_9CHRO</name>
<comment type="subunit">
    <text evidence="2">Tetramer of two alpha and two beta subunits.</text>
</comment>
<dbReference type="eggNOG" id="COG0208">
    <property type="taxonomic scope" value="Bacteria"/>
</dbReference>
<keyword evidence="4 6" id="KW-0408">Iron</keyword>
<dbReference type="InterPro" id="IPR009078">
    <property type="entry name" value="Ferritin-like_SF"/>
</dbReference>
<evidence type="ECO:0000313" key="8">
    <source>
        <dbReference type="EMBL" id="EAZ90734.1"/>
    </source>
</evidence>
<sequence length="347" mass="40027">MTFTEIKPSPIFNPTGKDNKENRHLWGGDTTNVINLNETRYGWARSIYQTMRESFWVPQRTDLSQDKLDYANLIPGERRALKGILSYLNFLDSVQVANIPELSRYITAPEARMCLAEQTSQEAMHGETYQYITESIIPENEQHEVYDFWKQDLLLHERCEFIAGYYQNLANNPTGENYYMALIGDYLLEGLLFYQGFLFFYNLASSQRLAGCAKLIKQINMDELTHVSLYQKLITEATTKFSYSEDEITELFHTTVEREIEWTNHIFDGQILGVSKASTEAYTKYLANLRLKAIGIPAIYPKIENPYAHLDWADFKGIGKSKAAFFETEVTGYAQPTAVKGWDKLRV</sequence>
<dbReference type="InterPro" id="IPR012348">
    <property type="entry name" value="RNR-like"/>
</dbReference>
<keyword evidence="4" id="KW-0560">Oxidoreductase</keyword>
<evidence type="ECO:0000256" key="6">
    <source>
        <dbReference type="PIRSR" id="PIRSR000355-2"/>
    </source>
</evidence>
<evidence type="ECO:0000256" key="1">
    <source>
        <dbReference type="ARBA" id="ARBA00009303"/>
    </source>
</evidence>
<dbReference type="InterPro" id="IPR033909">
    <property type="entry name" value="RNR_small"/>
</dbReference>
<dbReference type="GO" id="GO:0004748">
    <property type="term" value="F:ribonucleoside-diphosphate reductase activity, thioredoxin disulfide as acceptor"/>
    <property type="evidence" value="ECO:0007669"/>
    <property type="project" value="UniProtKB-EC"/>
</dbReference>
<feature type="active site" evidence="5">
    <location>
        <position position="129"/>
    </location>
</feature>
<keyword evidence="4 6" id="KW-0479">Metal-binding</keyword>
<proteinExistence type="inferred from homology"/>
<feature type="binding site" evidence="6">
    <location>
        <position position="226"/>
    </location>
    <ligand>
        <name>Fe cation</name>
        <dbReference type="ChEBI" id="CHEBI:24875"/>
        <label>2</label>
    </ligand>
</feature>
<dbReference type="OrthoDB" id="9766544at2"/>
<evidence type="ECO:0000256" key="2">
    <source>
        <dbReference type="ARBA" id="ARBA00011209"/>
    </source>
</evidence>
<keyword evidence="9" id="KW-1185">Reference proteome</keyword>